<dbReference type="PANTHER" id="PTHR11455">
    <property type="entry name" value="CRYPTOCHROME"/>
    <property type="match status" value="1"/>
</dbReference>
<dbReference type="Pfam" id="PF00875">
    <property type="entry name" value="DNA_photolyase"/>
    <property type="match status" value="1"/>
</dbReference>
<dbReference type="OrthoDB" id="435881at2759"/>
<dbReference type="Proteomes" id="UP000245884">
    <property type="component" value="Unassembled WGS sequence"/>
</dbReference>
<dbReference type="RefSeq" id="XP_025359317.1">
    <property type="nucleotide sequence ID" value="XM_025507101.1"/>
</dbReference>
<dbReference type="Gene3D" id="1.10.579.10">
    <property type="entry name" value="DNA Cyclobutane Dipyrimidine Photolyase, subunit A, domain 3"/>
    <property type="match status" value="1"/>
</dbReference>
<evidence type="ECO:0000313" key="8">
    <source>
        <dbReference type="EMBL" id="PWN24705.1"/>
    </source>
</evidence>
<dbReference type="GO" id="GO:0043153">
    <property type="term" value="P:entrainment of circadian clock by photoperiod"/>
    <property type="evidence" value="ECO:0007669"/>
    <property type="project" value="TreeGrafter"/>
</dbReference>
<dbReference type="InterPro" id="IPR005101">
    <property type="entry name" value="Cryptochr/Photolyase_FAD-bd"/>
</dbReference>
<dbReference type="EMBL" id="KZ819679">
    <property type="protein sequence ID" value="PWN24705.1"/>
    <property type="molecule type" value="Genomic_DNA"/>
</dbReference>
<evidence type="ECO:0000256" key="4">
    <source>
        <dbReference type="PIRSR" id="PIRSR602081-1"/>
    </source>
</evidence>
<feature type="region of interest" description="Disordered" evidence="6">
    <location>
        <begin position="168"/>
        <end position="189"/>
    </location>
</feature>
<feature type="binding site" evidence="4">
    <location>
        <begin position="349"/>
        <end position="356"/>
    </location>
    <ligand>
        <name>FAD</name>
        <dbReference type="ChEBI" id="CHEBI:57692"/>
    </ligand>
</feature>
<dbReference type="GO" id="GO:0003904">
    <property type="term" value="F:deoxyribodipyrimidine photo-lyase activity"/>
    <property type="evidence" value="ECO:0007669"/>
    <property type="project" value="TreeGrafter"/>
</dbReference>
<accession>A0A316UNG5</accession>
<dbReference type="GO" id="GO:0071949">
    <property type="term" value="F:FAD binding"/>
    <property type="evidence" value="ECO:0007669"/>
    <property type="project" value="TreeGrafter"/>
</dbReference>
<keyword evidence="9" id="KW-1185">Reference proteome</keyword>
<dbReference type="InterPro" id="IPR036155">
    <property type="entry name" value="Crypto/Photolyase_N_sf"/>
</dbReference>
<dbReference type="GO" id="GO:0032922">
    <property type="term" value="P:circadian regulation of gene expression"/>
    <property type="evidence" value="ECO:0007669"/>
    <property type="project" value="TreeGrafter"/>
</dbReference>
<feature type="site" description="Electron transfer via tryptophanyl radical" evidence="5">
    <location>
        <position position="381"/>
    </location>
</feature>
<feature type="binding site" evidence="4">
    <location>
        <begin position="468"/>
        <end position="470"/>
    </location>
    <ligand>
        <name>FAD</name>
        <dbReference type="ChEBI" id="CHEBI:57692"/>
    </ligand>
</feature>
<keyword evidence="8" id="KW-0456">Lyase</keyword>
<dbReference type="SUPFAM" id="SSF52425">
    <property type="entry name" value="Cryptochrome/photolyase, N-terminal domain"/>
    <property type="match status" value="1"/>
</dbReference>
<gene>
    <name evidence="8" type="ORF">BDZ90DRAFT_234665</name>
</gene>
<dbReference type="AlphaFoldDB" id="A0A316UNG5"/>
<evidence type="ECO:0000313" key="9">
    <source>
        <dbReference type="Proteomes" id="UP000245884"/>
    </source>
</evidence>
<evidence type="ECO:0000256" key="5">
    <source>
        <dbReference type="PIRSR" id="PIRSR602081-2"/>
    </source>
</evidence>
<dbReference type="GO" id="GO:0005634">
    <property type="term" value="C:nucleus"/>
    <property type="evidence" value="ECO:0007669"/>
    <property type="project" value="TreeGrafter"/>
</dbReference>
<dbReference type="Pfam" id="PF03441">
    <property type="entry name" value="FAD_binding_7"/>
    <property type="match status" value="1"/>
</dbReference>
<dbReference type="InterPro" id="IPR014729">
    <property type="entry name" value="Rossmann-like_a/b/a_fold"/>
</dbReference>
<dbReference type="InterPro" id="IPR006050">
    <property type="entry name" value="DNA_photolyase_N"/>
</dbReference>
<dbReference type="Gene3D" id="3.40.50.620">
    <property type="entry name" value="HUPs"/>
    <property type="match status" value="1"/>
</dbReference>
<reference evidence="8 9" key="1">
    <citation type="journal article" date="2018" name="Mol. Biol. Evol.">
        <title>Broad Genomic Sampling Reveals a Smut Pathogenic Ancestry of the Fungal Clade Ustilaginomycotina.</title>
        <authorList>
            <person name="Kijpornyongpan T."/>
            <person name="Mondo S.J."/>
            <person name="Barry K."/>
            <person name="Sandor L."/>
            <person name="Lee J."/>
            <person name="Lipzen A."/>
            <person name="Pangilinan J."/>
            <person name="LaButti K."/>
            <person name="Hainaut M."/>
            <person name="Henrissat B."/>
            <person name="Grigoriev I.V."/>
            <person name="Spatafora J.W."/>
            <person name="Aime M.C."/>
        </authorList>
    </citation>
    <scope>NUCLEOTIDE SEQUENCE [LARGE SCALE GENOMIC DNA]</scope>
    <source>
        <strain evidence="8 9">MCA 5214</strain>
    </source>
</reference>
<feature type="site" description="Electron transfer via tryptophanyl radical" evidence="5">
    <location>
        <position position="455"/>
    </location>
</feature>
<evidence type="ECO:0000256" key="2">
    <source>
        <dbReference type="ARBA" id="ARBA00022630"/>
    </source>
</evidence>
<keyword evidence="2 4" id="KW-0285">Flavoprotein</keyword>
<evidence type="ECO:0000256" key="1">
    <source>
        <dbReference type="ARBA" id="ARBA00005862"/>
    </source>
</evidence>
<dbReference type="Gene3D" id="1.25.40.80">
    <property type="match status" value="1"/>
</dbReference>
<dbReference type="STRING" id="1569628.A0A316UNG5"/>
<comment type="cofactor">
    <cofactor evidence="4">
        <name>FAD</name>
        <dbReference type="ChEBI" id="CHEBI:57692"/>
    </cofactor>
    <text evidence="4">Binds 1 FAD per subunit.</text>
</comment>
<dbReference type="InterPro" id="IPR002081">
    <property type="entry name" value="Cryptochrome/DNA_photolyase_1"/>
</dbReference>
<dbReference type="GO" id="GO:0003677">
    <property type="term" value="F:DNA binding"/>
    <property type="evidence" value="ECO:0007669"/>
    <property type="project" value="TreeGrafter"/>
</dbReference>
<keyword evidence="3 4" id="KW-0274">FAD</keyword>
<feature type="domain" description="Photolyase/cryptochrome alpha/beta" evidence="7">
    <location>
        <begin position="8"/>
        <end position="140"/>
    </location>
</feature>
<evidence type="ECO:0000256" key="6">
    <source>
        <dbReference type="SAM" id="MobiDB-lite"/>
    </source>
</evidence>
<proteinExistence type="inferred from homology"/>
<feature type="compositionally biased region" description="Basic and acidic residues" evidence="6">
    <location>
        <begin position="687"/>
        <end position="696"/>
    </location>
</feature>
<feature type="region of interest" description="Disordered" evidence="6">
    <location>
        <begin position="587"/>
        <end position="704"/>
    </location>
</feature>
<dbReference type="InterPro" id="IPR036134">
    <property type="entry name" value="Crypto/Photolyase_FAD-like_sf"/>
</dbReference>
<dbReference type="PROSITE" id="PS51645">
    <property type="entry name" value="PHR_CRY_ALPHA_BETA"/>
    <property type="match status" value="1"/>
</dbReference>
<dbReference type="GO" id="GO:0005737">
    <property type="term" value="C:cytoplasm"/>
    <property type="evidence" value="ECO:0007669"/>
    <property type="project" value="TreeGrafter"/>
</dbReference>
<name>A0A316UNG5_9BASI</name>
<evidence type="ECO:0000259" key="7">
    <source>
        <dbReference type="PROSITE" id="PS51645"/>
    </source>
</evidence>
<dbReference type="SUPFAM" id="SSF48173">
    <property type="entry name" value="Cryptochrome/photolyase FAD-binding domain"/>
    <property type="match status" value="1"/>
</dbReference>
<dbReference type="PANTHER" id="PTHR11455:SF9">
    <property type="entry name" value="CRYPTOCHROME CIRCADIAN CLOCK 5 ISOFORM X1"/>
    <property type="match status" value="1"/>
</dbReference>
<evidence type="ECO:0000256" key="3">
    <source>
        <dbReference type="ARBA" id="ARBA00022827"/>
    </source>
</evidence>
<feature type="compositionally biased region" description="Basic and acidic residues" evidence="6">
    <location>
        <begin position="626"/>
        <end position="645"/>
    </location>
</feature>
<sequence>MAPKAGSARVLYWFRTDLRLHDSPALAKALALSPKAFFPVFNFDPHYAFEQAVGARRFRFLLESMQDLSDEIRKINKNSQLLVTRGDPRRRIKELCEKWEVTHVAFEEDHNDYGRTRDAEVRQALEKAGIEIVSCEGHHLYPIKEVLKKNGNKPTTSMSAYQKAISSLGDVPKPTETPKSLPDPLAPGSDKVDMKKLFQLVDDLAPLNKDPGPPEVDVNHEKHGGQRHGDVTLYDTVAEKESDPFAVPTLKSLGMDEPQDNMCKPIRGGSSVALKRLDDLCKDPSYLATFAKPQTSPSTDPDAPSTTLLSPYIKFGCLGIRYFWHKTKETKKKHKGGGVTDIPEGMEGQLLFRDMYAACEAAIGDAFHGVRGNSMAKYFDWYLPDAYDDKGNKIVPRPRGDEESEKRLAAWESGTTGFPWIDANMRMLRQCGWMHHLGRHSTAAFLTRAQCFISWERGAEVYSKYLLDWDPSSNSGNWMWLSATAFFSQFFRVYGLATFPAKYDKDGYLVRKFCPELKDVPKKYIYSPHLMSDAEQKQAKCIIGKDYPAPILDEKEEKQHCLDRMGYGYKQKLMGDAKEVMNGSAEDKFRKGHGIPHPALFEKGRQDKKIPDWAKAPPADEALDGVSKENKDEIEPHETDNHDHEDNENDETDAKDVKAEDIGAADAENGEGEGSKESAAGSKRKSKSGEGEGDSKRQKKGGKK</sequence>
<feature type="binding site" evidence="4">
    <location>
        <begin position="306"/>
        <end position="310"/>
    </location>
    <ligand>
        <name>FAD</name>
        <dbReference type="ChEBI" id="CHEBI:57692"/>
    </ligand>
</feature>
<feature type="compositionally biased region" description="Basic and acidic residues" evidence="6">
    <location>
        <begin position="652"/>
        <end position="661"/>
    </location>
</feature>
<comment type="similarity">
    <text evidence="1">Belongs to the DNA photolyase class-1 family.</text>
</comment>
<feature type="site" description="Electron transfer via tryptophanyl radical" evidence="5">
    <location>
        <position position="478"/>
    </location>
</feature>
<protein>
    <submittedName>
        <fullName evidence="8">Cryptochrome/photolyase FAD-binding domain-containing protein</fullName>
    </submittedName>
</protein>
<organism evidence="8 9">
    <name type="scientific">Jaminaea rosea</name>
    <dbReference type="NCBI Taxonomy" id="1569628"/>
    <lineage>
        <taxon>Eukaryota</taxon>
        <taxon>Fungi</taxon>
        <taxon>Dikarya</taxon>
        <taxon>Basidiomycota</taxon>
        <taxon>Ustilaginomycotina</taxon>
        <taxon>Exobasidiomycetes</taxon>
        <taxon>Microstromatales</taxon>
        <taxon>Microstromatales incertae sedis</taxon>
        <taxon>Jaminaea</taxon>
    </lineage>
</organism>
<feature type="compositionally biased region" description="Basic and acidic residues" evidence="6">
    <location>
        <begin position="600"/>
        <end position="612"/>
    </location>
</feature>
<dbReference type="GeneID" id="37028924"/>